<dbReference type="GO" id="GO:0005737">
    <property type="term" value="C:cytoplasm"/>
    <property type="evidence" value="ECO:0007669"/>
    <property type="project" value="UniProtKB-SubCell"/>
</dbReference>
<accession>A0A833ZH95</accession>
<evidence type="ECO:0000256" key="5">
    <source>
        <dbReference type="RuleBase" id="RU365059"/>
    </source>
</evidence>
<comment type="subunit">
    <text evidence="5">Binds to RNA polymerase II.</text>
</comment>
<comment type="subcellular location">
    <subcellularLocation>
        <location evidence="5">Cytoplasm</location>
    </subcellularLocation>
    <subcellularLocation>
        <location evidence="5">Nucleus</location>
    </subcellularLocation>
</comment>
<organism evidence="6 7">
    <name type="scientific">Phyllostomus discolor</name>
    <name type="common">pale spear-nosed bat</name>
    <dbReference type="NCBI Taxonomy" id="89673"/>
    <lineage>
        <taxon>Eukaryota</taxon>
        <taxon>Metazoa</taxon>
        <taxon>Chordata</taxon>
        <taxon>Craniata</taxon>
        <taxon>Vertebrata</taxon>
        <taxon>Euteleostomi</taxon>
        <taxon>Mammalia</taxon>
        <taxon>Eutheria</taxon>
        <taxon>Laurasiatheria</taxon>
        <taxon>Chiroptera</taxon>
        <taxon>Yangochiroptera</taxon>
        <taxon>Phyllostomidae</taxon>
        <taxon>Phyllostominae</taxon>
        <taxon>Phyllostomus</taxon>
    </lineage>
</organism>
<dbReference type="GO" id="GO:0005525">
    <property type="term" value="F:GTP binding"/>
    <property type="evidence" value="ECO:0007669"/>
    <property type="project" value="UniProtKB-KW"/>
</dbReference>
<keyword evidence="2 5" id="KW-0547">Nucleotide-binding</keyword>
<comment type="caution">
    <text evidence="6">The sequence shown here is derived from an EMBL/GenBank/DDBJ whole genome shotgun (WGS) entry which is preliminary data.</text>
</comment>
<evidence type="ECO:0000256" key="1">
    <source>
        <dbReference type="ARBA" id="ARBA00005290"/>
    </source>
</evidence>
<dbReference type="Proteomes" id="UP000664940">
    <property type="component" value="Unassembled WGS sequence"/>
</dbReference>
<dbReference type="InterPro" id="IPR004130">
    <property type="entry name" value="Gpn"/>
</dbReference>
<dbReference type="PANTHER" id="PTHR21231">
    <property type="entry name" value="XPA-BINDING PROTEIN 1-RELATED"/>
    <property type="match status" value="1"/>
</dbReference>
<evidence type="ECO:0000313" key="7">
    <source>
        <dbReference type="Proteomes" id="UP000664940"/>
    </source>
</evidence>
<keyword evidence="5" id="KW-0963">Cytoplasm</keyword>
<dbReference type="InterPro" id="IPR027417">
    <property type="entry name" value="P-loop_NTPase"/>
</dbReference>
<reference evidence="6 7" key="1">
    <citation type="journal article" date="2020" name="Nature">
        <title>Six reference-quality genomes reveal evolution of bat adaptations.</title>
        <authorList>
            <person name="Jebb D."/>
            <person name="Huang Z."/>
            <person name="Pippel M."/>
            <person name="Hughes G.M."/>
            <person name="Lavrichenko K."/>
            <person name="Devanna P."/>
            <person name="Winkler S."/>
            <person name="Jermiin L.S."/>
            <person name="Skirmuntt E.C."/>
            <person name="Katzourakis A."/>
            <person name="Burkitt-Gray L."/>
            <person name="Ray D.A."/>
            <person name="Sullivan K.A.M."/>
            <person name="Roscito J.G."/>
            <person name="Kirilenko B.M."/>
            <person name="Davalos L.M."/>
            <person name="Corthals A.P."/>
            <person name="Power M.L."/>
            <person name="Jones G."/>
            <person name="Ransome R.D."/>
            <person name="Dechmann D.K.N."/>
            <person name="Locatelli A.G."/>
            <person name="Puechmaille S.J."/>
            <person name="Fedrigo O."/>
            <person name="Jarvis E.D."/>
            <person name="Hiller M."/>
            <person name="Vernes S.C."/>
            <person name="Myers E.W."/>
            <person name="Teeling E.C."/>
        </authorList>
    </citation>
    <scope>NUCLEOTIDE SEQUENCE [LARGE SCALE GENOMIC DNA]</scope>
    <source>
        <strain evidence="6">Bat1K_MPI-CBG_1</strain>
    </source>
</reference>
<dbReference type="PANTHER" id="PTHR21231:SF8">
    <property type="entry name" value="GPN-LOOP GTPASE 1"/>
    <property type="match status" value="1"/>
</dbReference>
<evidence type="ECO:0000256" key="3">
    <source>
        <dbReference type="ARBA" id="ARBA00022801"/>
    </source>
</evidence>
<dbReference type="Pfam" id="PF03029">
    <property type="entry name" value="ATP_bind_1"/>
    <property type="match status" value="1"/>
</dbReference>
<keyword evidence="3 5" id="KW-0378">Hydrolase</keyword>
<dbReference type="EMBL" id="JABVXQ010000009">
    <property type="protein sequence ID" value="KAF6090811.1"/>
    <property type="molecule type" value="Genomic_DNA"/>
</dbReference>
<keyword evidence="4 5" id="KW-0342">GTP-binding</keyword>
<protein>
    <recommendedName>
        <fullName evidence="5">GPN-loop GTPase</fullName>
        <ecNumber evidence="5">3.6.5.-</ecNumber>
    </recommendedName>
</protein>
<dbReference type="AlphaFoldDB" id="A0A833ZH95"/>
<sequence length="181" mass="20381">MRLSRFVLSWDTVLLERLIGHLHSRGSAPFVINLDTAVQEVPFPANTDMCDIAKYKELTKYGLGPSSGIVTSLNLFATRFDQVMTLIEKAQNMSKYDLIDTPRQIEVFTWSASGRIITKALASSIPTTVIYVKDTRGSTNSVTLMSNMLYACSILYKNQASFHCGRNKTDIIDYSFAMEWM</sequence>
<dbReference type="SUPFAM" id="SSF52540">
    <property type="entry name" value="P-loop containing nucleoside triphosphate hydrolases"/>
    <property type="match status" value="1"/>
</dbReference>
<comment type="function">
    <text evidence="5">Small GTPase required for proper nuclear import of RNA polymerase II (RNAPII). May act at an RNAP assembly step prior to nuclear import.</text>
</comment>
<evidence type="ECO:0000256" key="2">
    <source>
        <dbReference type="ARBA" id="ARBA00022741"/>
    </source>
</evidence>
<gene>
    <name evidence="6" type="ORF">HJG60_012194</name>
</gene>
<dbReference type="Gene3D" id="3.40.50.300">
    <property type="entry name" value="P-loop containing nucleotide triphosphate hydrolases"/>
    <property type="match status" value="1"/>
</dbReference>
<proteinExistence type="inferred from homology"/>
<dbReference type="EC" id="3.6.5.-" evidence="5"/>
<evidence type="ECO:0000256" key="4">
    <source>
        <dbReference type="ARBA" id="ARBA00023134"/>
    </source>
</evidence>
<comment type="similarity">
    <text evidence="1 5">Belongs to the GPN-loop GTPase family.</text>
</comment>
<name>A0A833ZH95_9CHIR</name>
<dbReference type="GO" id="GO:0003924">
    <property type="term" value="F:GTPase activity"/>
    <property type="evidence" value="ECO:0007669"/>
    <property type="project" value="TreeGrafter"/>
</dbReference>
<evidence type="ECO:0000313" key="6">
    <source>
        <dbReference type="EMBL" id="KAF6090811.1"/>
    </source>
</evidence>
<dbReference type="GO" id="GO:0005634">
    <property type="term" value="C:nucleus"/>
    <property type="evidence" value="ECO:0007669"/>
    <property type="project" value="UniProtKB-SubCell"/>
</dbReference>